<evidence type="ECO:0000256" key="3">
    <source>
        <dbReference type="ARBA" id="ARBA00023140"/>
    </source>
</evidence>
<organism evidence="5 6">
    <name type="scientific">Hyphobacterium vulgare</name>
    <dbReference type="NCBI Taxonomy" id="1736751"/>
    <lineage>
        <taxon>Bacteria</taxon>
        <taxon>Pseudomonadati</taxon>
        <taxon>Pseudomonadota</taxon>
        <taxon>Alphaproteobacteria</taxon>
        <taxon>Maricaulales</taxon>
        <taxon>Maricaulaceae</taxon>
        <taxon>Hyphobacterium</taxon>
    </lineage>
</organism>
<sequence length="258" mass="27707">MTDLVTVENSGGVRTIRWNRPDKKNALTRAMYSAAAEALETGDSDKSVRVFVLGGQPGVFTAGNDLMDFMEAPPHIGAAEMPPVERFMRALLNVEKPVIAEVDGVAVGIGTTLLMHCDLAYASERAQFKAPFVDLALAPEYASSLLFPARLGRSPASDLLLLGSVWDSERALQTGMIAGIFPSGTLADEVHQRALALAAKSPGAVRQAKALINAEPESVDARILKEGQLFAEMLQSPEFAEAATAFMERRKPDFSKFG</sequence>
<dbReference type="Pfam" id="PF00378">
    <property type="entry name" value="ECH_1"/>
    <property type="match status" value="1"/>
</dbReference>
<dbReference type="PANTHER" id="PTHR43684">
    <property type="match status" value="1"/>
</dbReference>
<dbReference type="Proteomes" id="UP001595379">
    <property type="component" value="Unassembled WGS sequence"/>
</dbReference>
<accession>A0ABV6ZYN4</accession>
<comment type="subcellular location">
    <subcellularLocation>
        <location evidence="1">Peroxisome</location>
    </subcellularLocation>
</comment>
<dbReference type="InterPro" id="IPR029045">
    <property type="entry name" value="ClpP/crotonase-like_dom_sf"/>
</dbReference>
<name>A0ABV6ZYN4_9PROT</name>
<comment type="similarity">
    <text evidence="2">Belongs to the enoyl-CoA hydratase/isomerase family.</text>
</comment>
<evidence type="ECO:0000256" key="1">
    <source>
        <dbReference type="ARBA" id="ARBA00004275"/>
    </source>
</evidence>
<dbReference type="InterPro" id="IPR001753">
    <property type="entry name" value="Enoyl-CoA_hydra/iso"/>
</dbReference>
<dbReference type="CDD" id="cd06558">
    <property type="entry name" value="crotonase-like"/>
    <property type="match status" value="1"/>
</dbReference>
<dbReference type="Gene3D" id="1.10.12.10">
    <property type="entry name" value="Lyase 2-enoyl-coa Hydratase, Chain A, domain 2"/>
    <property type="match status" value="1"/>
</dbReference>
<comment type="caution">
    <text evidence="5">The sequence shown here is derived from an EMBL/GenBank/DDBJ whole genome shotgun (WGS) entry which is preliminary data.</text>
</comment>
<reference evidence="6" key="1">
    <citation type="journal article" date="2019" name="Int. J. Syst. Evol. Microbiol.">
        <title>The Global Catalogue of Microorganisms (GCM) 10K type strain sequencing project: providing services to taxonomists for standard genome sequencing and annotation.</title>
        <authorList>
            <consortium name="The Broad Institute Genomics Platform"/>
            <consortium name="The Broad Institute Genome Sequencing Center for Infectious Disease"/>
            <person name="Wu L."/>
            <person name="Ma J."/>
        </authorList>
    </citation>
    <scope>NUCLEOTIDE SEQUENCE [LARGE SCALE GENOMIC DNA]</scope>
    <source>
        <strain evidence="6">KCTC 52487</strain>
    </source>
</reference>
<keyword evidence="3" id="KW-0576">Peroxisome</keyword>
<evidence type="ECO:0000256" key="4">
    <source>
        <dbReference type="ARBA" id="ARBA00023235"/>
    </source>
</evidence>
<protein>
    <submittedName>
        <fullName evidence="5">Enoyl-CoA hydratase</fullName>
    </submittedName>
</protein>
<proteinExistence type="inferred from homology"/>
<dbReference type="RefSeq" id="WP_343164306.1">
    <property type="nucleotide sequence ID" value="NZ_JBHRSV010000019.1"/>
</dbReference>
<dbReference type="EMBL" id="JBHRSV010000019">
    <property type="protein sequence ID" value="MFC2926516.1"/>
    <property type="molecule type" value="Genomic_DNA"/>
</dbReference>
<dbReference type="Gene3D" id="3.90.226.10">
    <property type="entry name" value="2-enoyl-CoA Hydratase, Chain A, domain 1"/>
    <property type="match status" value="1"/>
</dbReference>
<keyword evidence="6" id="KW-1185">Reference proteome</keyword>
<evidence type="ECO:0000313" key="6">
    <source>
        <dbReference type="Proteomes" id="UP001595379"/>
    </source>
</evidence>
<dbReference type="InterPro" id="IPR051053">
    <property type="entry name" value="ECH/Chromodomain_protein"/>
</dbReference>
<gene>
    <name evidence="5" type="ORF">ACFOOR_10405</name>
</gene>
<keyword evidence="4" id="KW-0413">Isomerase</keyword>
<dbReference type="InterPro" id="IPR014748">
    <property type="entry name" value="Enoyl-CoA_hydra_C"/>
</dbReference>
<evidence type="ECO:0000256" key="2">
    <source>
        <dbReference type="ARBA" id="ARBA00005254"/>
    </source>
</evidence>
<evidence type="ECO:0000313" key="5">
    <source>
        <dbReference type="EMBL" id="MFC2926516.1"/>
    </source>
</evidence>
<dbReference type="PANTHER" id="PTHR43684:SF1">
    <property type="entry name" value="ENOYL-COA DELTA ISOMERASE 2"/>
    <property type="match status" value="1"/>
</dbReference>
<dbReference type="SUPFAM" id="SSF52096">
    <property type="entry name" value="ClpP/crotonase"/>
    <property type="match status" value="1"/>
</dbReference>